<dbReference type="PANTHER" id="PTHR30036:SF7">
    <property type="entry name" value="ABC TRANSPORTER PERIPLASMIC-BINDING PROTEIN YPHF"/>
    <property type="match status" value="1"/>
</dbReference>
<dbReference type="InterPro" id="IPR025997">
    <property type="entry name" value="SBP_2_dom"/>
</dbReference>
<accession>A0A9D1IAJ0</accession>
<feature type="chain" id="PRO_5039140217" evidence="3">
    <location>
        <begin position="22"/>
        <end position="344"/>
    </location>
</feature>
<reference evidence="5" key="2">
    <citation type="journal article" date="2021" name="PeerJ">
        <title>Extensive microbial diversity within the chicken gut microbiome revealed by metagenomics and culture.</title>
        <authorList>
            <person name="Gilroy R."/>
            <person name="Ravi A."/>
            <person name="Getino M."/>
            <person name="Pursley I."/>
            <person name="Horton D.L."/>
            <person name="Alikhan N.F."/>
            <person name="Baker D."/>
            <person name="Gharbi K."/>
            <person name="Hall N."/>
            <person name="Watson M."/>
            <person name="Adriaenssens E.M."/>
            <person name="Foster-Nyarko E."/>
            <person name="Jarju S."/>
            <person name="Secka A."/>
            <person name="Antonio M."/>
            <person name="Oren A."/>
            <person name="Chaudhuri R.R."/>
            <person name="La Ragione R."/>
            <person name="Hildebrand F."/>
            <person name="Pallen M.J."/>
        </authorList>
    </citation>
    <scope>NUCLEOTIDE SEQUENCE</scope>
    <source>
        <strain evidence="5">ChiHcec3-11533</strain>
    </source>
</reference>
<feature type="domain" description="Periplasmic binding protein" evidence="4">
    <location>
        <begin position="35"/>
        <end position="262"/>
    </location>
</feature>
<comment type="caution">
    <text evidence="5">The sequence shown here is derived from an EMBL/GenBank/DDBJ whole genome shotgun (WGS) entry which is preliminary data.</text>
</comment>
<gene>
    <name evidence="5" type="ORF">IAB02_02945</name>
</gene>
<dbReference type="AlphaFoldDB" id="A0A9D1IAJ0"/>
<reference evidence="5" key="1">
    <citation type="submission" date="2020-10" db="EMBL/GenBank/DDBJ databases">
        <authorList>
            <person name="Gilroy R."/>
        </authorList>
    </citation>
    <scope>NUCLEOTIDE SEQUENCE</scope>
    <source>
        <strain evidence="5">ChiHcec3-11533</strain>
    </source>
</reference>
<feature type="signal peptide" evidence="3">
    <location>
        <begin position="1"/>
        <end position="21"/>
    </location>
</feature>
<evidence type="ECO:0000313" key="5">
    <source>
        <dbReference type="EMBL" id="HIU33495.1"/>
    </source>
</evidence>
<evidence type="ECO:0000256" key="2">
    <source>
        <dbReference type="ARBA" id="ARBA00007639"/>
    </source>
</evidence>
<evidence type="ECO:0000256" key="3">
    <source>
        <dbReference type="SAM" id="SignalP"/>
    </source>
</evidence>
<dbReference type="Pfam" id="PF13407">
    <property type="entry name" value="Peripla_BP_4"/>
    <property type="match status" value="1"/>
</dbReference>
<dbReference type="GO" id="GO:0030288">
    <property type="term" value="C:outer membrane-bounded periplasmic space"/>
    <property type="evidence" value="ECO:0007669"/>
    <property type="project" value="TreeGrafter"/>
</dbReference>
<dbReference type="InterPro" id="IPR050555">
    <property type="entry name" value="Bact_Solute-Bind_Prot2"/>
</dbReference>
<proteinExistence type="inferred from homology"/>
<dbReference type="PROSITE" id="PS51257">
    <property type="entry name" value="PROKAR_LIPOPROTEIN"/>
    <property type="match status" value="1"/>
</dbReference>
<protein>
    <submittedName>
        <fullName evidence="5">Sugar ABC transporter substrate-binding protein</fullName>
    </submittedName>
</protein>
<dbReference type="Proteomes" id="UP000824072">
    <property type="component" value="Unassembled WGS sequence"/>
</dbReference>
<dbReference type="EMBL" id="DVMU01000064">
    <property type="protein sequence ID" value="HIU33495.1"/>
    <property type="molecule type" value="Genomic_DNA"/>
</dbReference>
<comment type="similarity">
    <text evidence="2">Belongs to the bacterial solute-binding protein 2 family.</text>
</comment>
<dbReference type="PANTHER" id="PTHR30036">
    <property type="entry name" value="D-XYLOSE-BINDING PERIPLASMIC PROTEIN"/>
    <property type="match status" value="1"/>
</dbReference>
<dbReference type="SUPFAM" id="SSF53822">
    <property type="entry name" value="Periplasmic binding protein-like I"/>
    <property type="match status" value="1"/>
</dbReference>
<keyword evidence="3" id="KW-0732">Signal</keyword>
<evidence type="ECO:0000256" key="1">
    <source>
        <dbReference type="ARBA" id="ARBA00004196"/>
    </source>
</evidence>
<dbReference type="Gene3D" id="3.40.50.2300">
    <property type="match status" value="2"/>
</dbReference>
<comment type="subcellular location">
    <subcellularLocation>
        <location evidence="1">Cell envelope</location>
    </subcellularLocation>
</comment>
<evidence type="ECO:0000313" key="6">
    <source>
        <dbReference type="Proteomes" id="UP000824072"/>
    </source>
</evidence>
<dbReference type="GO" id="GO:0030246">
    <property type="term" value="F:carbohydrate binding"/>
    <property type="evidence" value="ECO:0007669"/>
    <property type="project" value="TreeGrafter"/>
</dbReference>
<organism evidence="5 6">
    <name type="scientific">Candidatus Pullichristensenella excrementigallinarum</name>
    <dbReference type="NCBI Taxonomy" id="2840907"/>
    <lineage>
        <taxon>Bacteria</taxon>
        <taxon>Bacillati</taxon>
        <taxon>Bacillota</taxon>
        <taxon>Clostridia</taxon>
        <taxon>Candidatus Pullichristensenella</taxon>
    </lineage>
</organism>
<sequence length="344" mass="38370">MKKLVWVLILALLLSCGAAFAEKGVDEPIEAVGIVMTMDHTFQQQLAAGWKLPVYVNGQEVNMNVYVEDPQGDIQKQIEITETYIQKGIDGWLGYPLNGEAMGTVAAEMEEAGIFMITEGNNMPHETMGMITDERDGGLLGGEMFVEWWTENRPDETPYILVLDDPTSEAFQRKPDAFVEYVTENMPEAVFVGQQDADMEVEKAMNIVSDFIISHPEMNFVYCGVDSNVIGAMAAIEASGRTDIAVCGNGGEDNILHYLYQDLSPEKGGFAFEVGYGKTAIELGYLMKTGLAQLIMDYENADYNIVDLGFYALTRENIDEYVAMKNEWMEKAGYEPLDFSEYKD</sequence>
<evidence type="ECO:0000259" key="4">
    <source>
        <dbReference type="Pfam" id="PF13407"/>
    </source>
</evidence>
<dbReference type="CDD" id="cd01536">
    <property type="entry name" value="PBP1_ABC_sugar_binding-like"/>
    <property type="match status" value="1"/>
</dbReference>
<name>A0A9D1IAJ0_9FIRM</name>
<dbReference type="InterPro" id="IPR028082">
    <property type="entry name" value="Peripla_BP_I"/>
</dbReference>